<evidence type="ECO:0000313" key="4">
    <source>
        <dbReference type="Proteomes" id="UP000282323"/>
    </source>
</evidence>
<dbReference type="SUPFAM" id="SSF51735">
    <property type="entry name" value="NAD(P)-binding Rossmann-fold domains"/>
    <property type="match status" value="1"/>
</dbReference>
<dbReference type="InterPro" id="IPR055170">
    <property type="entry name" value="GFO_IDH_MocA-like_dom"/>
</dbReference>
<dbReference type="InterPro" id="IPR051450">
    <property type="entry name" value="Gfo/Idh/MocA_Oxidoreductases"/>
</dbReference>
<dbReference type="Pfam" id="PF22725">
    <property type="entry name" value="GFO_IDH_MocA_C3"/>
    <property type="match status" value="1"/>
</dbReference>
<dbReference type="InterPro" id="IPR036291">
    <property type="entry name" value="NAD(P)-bd_dom_sf"/>
</dbReference>
<dbReference type="Gene3D" id="3.30.360.10">
    <property type="entry name" value="Dihydrodipicolinate Reductase, domain 2"/>
    <property type="match status" value="1"/>
</dbReference>
<dbReference type="SUPFAM" id="SSF55347">
    <property type="entry name" value="Glyceraldehyde-3-phosphate dehydrogenase-like, C-terminal domain"/>
    <property type="match status" value="1"/>
</dbReference>
<dbReference type="OrthoDB" id="25239at2157"/>
<dbReference type="InterPro" id="IPR000683">
    <property type="entry name" value="Gfo/Idh/MocA-like_OxRdtase_N"/>
</dbReference>
<name>A0A3N6M1E2_NATCH</name>
<protein>
    <submittedName>
        <fullName evidence="3">Gfo/Idh/MocA family oxidoreductase</fullName>
    </submittedName>
</protein>
<evidence type="ECO:0000259" key="1">
    <source>
        <dbReference type="Pfam" id="PF01408"/>
    </source>
</evidence>
<accession>A0A3N6M1E2</accession>
<dbReference type="PANTHER" id="PTHR43377:SF2">
    <property type="entry name" value="BINDING ROSSMANN FOLD OXIDOREDUCTASE, PUTATIVE (AFU_ORTHOLOGUE AFUA_4G00560)-RELATED"/>
    <property type="match status" value="1"/>
</dbReference>
<dbReference type="Gene3D" id="3.40.50.720">
    <property type="entry name" value="NAD(P)-binding Rossmann-like Domain"/>
    <property type="match status" value="1"/>
</dbReference>
<dbReference type="PANTHER" id="PTHR43377">
    <property type="entry name" value="BILIVERDIN REDUCTASE A"/>
    <property type="match status" value="1"/>
</dbReference>
<dbReference type="Pfam" id="PF01408">
    <property type="entry name" value="GFO_IDH_MocA"/>
    <property type="match status" value="1"/>
</dbReference>
<gene>
    <name evidence="3" type="ORF">EA473_12355</name>
</gene>
<feature type="domain" description="GFO/IDH/MocA-like oxidoreductase" evidence="2">
    <location>
        <begin position="170"/>
        <end position="291"/>
    </location>
</feature>
<evidence type="ECO:0000259" key="2">
    <source>
        <dbReference type="Pfam" id="PF22725"/>
    </source>
</evidence>
<sequence>MPETFSIGLVGAGFRAASHLSSLYTVSEWNYFDCDNAIEYPQWTYDDHAESNPSWVEDVSDLDVSITGVFDPDSDARADAVERCREHGDEPETYNDFDSFLEGEYDGVVVSSPNDVHAEQSIRLLEADVNVLCEKPIAITLEEHDRIIEAVESSDALYYVAFNLRSAPFYMKLKEMVSEGSIGDLGTITCIESRGHFHAKYSFSKEVSGGTLLDKNCHDFDLFNWFAESDPRRVAAFGGQHVFDEDSDVLDHGNVLVEYDDGTKAILDLCMYTPFRQRTRLYEFKGSEGILRSPDGTTDSNSVTSQQATIDLYRQDSRSRINVESPGGGHGGADLIQAKRFLRCLQGKAEPPATVEDAKCADAISLAAEAAVETSEVIHIDDNYDFERPAAIDDDWN</sequence>
<reference evidence="3 4" key="1">
    <citation type="submission" date="2018-10" db="EMBL/GenBank/DDBJ databases">
        <title>Natrarchaeobius chitinivorans gen. nov., sp. nov., and Natrarchaeobius haloalkaliphilus sp. nov., alkaliphilic, chitin-utilizing haloarchaea from hypersaline alkaline lakes.</title>
        <authorList>
            <person name="Sorokin D.Y."/>
            <person name="Elcheninov A.G."/>
            <person name="Kostrikina N.A."/>
            <person name="Bale N.J."/>
            <person name="Sinninghe Damste J.S."/>
            <person name="Khijniak T.V."/>
            <person name="Kublanov I.V."/>
            <person name="Toshchakov S.V."/>
        </authorList>
    </citation>
    <scope>NUCLEOTIDE SEQUENCE [LARGE SCALE GENOMIC DNA]</scope>
    <source>
        <strain evidence="3 4">AArcht4T</strain>
    </source>
</reference>
<dbReference type="GO" id="GO:0000166">
    <property type="term" value="F:nucleotide binding"/>
    <property type="evidence" value="ECO:0007669"/>
    <property type="project" value="InterPro"/>
</dbReference>
<keyword evidence="4" id="KW-1185">Reference proteome</keyword>
<feature type="domain" description="Gfo/Idh/MocA-like oxidoreductase N-terminal" evidence="1">
    <location>
        <begin position="7"/>
        <end position="162"/>
    </location>
</feature>
<dbReference type="Proteomes" id="UP000282323">
    <property type="component" value="Unassembled WGS sequence"/>
</dbReference>
<evidence type="ECO:0000313" key="3">
    <source>
        <dbReference type="EMBL" id="RQG94164.1"/>
    </source>
</evidence>
<dbReference type="EMBL" id="REGA01000010">
    <property type="protein sequence ID" value="RQG94164.1"/>
    <property type="molecule type" value="Genomic_DNA"/>
</dbReference>
<proteinExistence type="predicted"/>
<dbReference type="AlphaFoldDB" id="A0A3N6M1E2"/>
<organism evidence="3 4">
    <name type="scientific">Natrarchaeobius chitinivorans</name>
    <dbReference type="NCBI Taxonomy" id="1679083"/>
    <lineage>
        <taxon>Archaea</taxon>
        <taxon>Methanobacteriati</taxon>
        <taxon>Methanobacteriota</taxon>
        <taxon>Stenosarchaea group</taxon>
        <taxon>Halobacteria</taxon>
        <taxon>Halobacteriales</taxon>
        <taxon>Natrialbaceae</taxon>
        <taxon>Natrarchaeobius</taxon>
    </lineage>
</organism>
<dbReference type="RefSeq" id="WP_124195923.1">
    <property type="nucleotide sequence ID" value="NZ_REGA01000010.1"/>
</dbReference>
<comment type="caution">
    <text evidence="3">The sequence shown here is derived from an EMBL/GenBank/DDBJ whole genome shotgun (WGS) entry which is preliminary data.</text>
</comment>